<dbReference type="Proteomes" id="UP001523392">
    <property type="component" value="Unassembled WGS sequence"/>
</dbReference>
<protein>
    <submittedName>
        <fullName evidence="1">Uncharacterized protein</fullName>
    </submittedName>
</protein>
<evidence type="ECO:0000313" key="2">
    <source>
        <dbReference type="Proteomes" id="UP001523392"/>
    </source>
</evidence>
<evidence type="ECO:0000313" key="1">
    <source>
        <dbReference type="EMBL" id="MCO6416074.1"/>
    </source>
</evidence>
<name>A0ABT1D2G1_9PROT</name>
<accession>A0ABT1D2G1</accession>
<dbReference type="RefSeq" id="WP_252952683.1">
    <property type="nucleotide sequence ID" value="NZ_JAFIRR010000045.1"/>
</dbReference>
<gene>
    <name evidence="1" type="ORF">JYK14_07805</name>
</gene>
<sequence length="99" mass="10409">MAGDEAVDLSRVLALRQMAFTDEEIRDLLDVDPADVVRSALAAWQAGRMAPERTVALTGAAHALELYALAAEHGVAVAIRPSDRDAATARAVLAAWGQG</sequence>
<organism evidence="1 2">
    <name type="scientific">Siccirubricoccus soli</name>
    <dbReference type="NCBI Taxonomy" id="2899147"/>
    <lineage>
        <taxon>Bacteria</taxon>
        <taxon>Pseudomonadati</taxon>
        <taxon>Pseudomonadota</taxon>
        <taxon>Alphaproteobacteria</taxon>
        <taxon>Acetobacterales</taxon>
        <taxon>Roseomonadaceae</taxon>
        <taxon>Siccirubricoccus</taxon>
    </lineage>
</organism>
<keyword evidence="2" id="KW-1185">Reference proteome</keyword>
<comment type="caution">
    <text evidence="1">The sequence shown here is derived from an EMBL/GenBank/DDBJ whole genome shotgun (WGS) entry which is preliminary data.</text>
</comment>
<proteinExistence type="predicted"/>
<dbReference type="EMBL" id="JAFIRR010000045">
    <property type="protein sequence ID" value="MCO6416074.1"/>
    <property type="molecule type" value="Genomic_DNA"/>
</dbReference>
<reference evidence="1 2" key="1">
    <citation type="submission" date="2021-12" db="EMBL/GenBank/DDBJ databases">
        <title>Siccirubricoccus leaddurans sp. nov., a high concentration Zn2+ tolerance bacterium.</title>
        <authorList>
            <person name="Cao Y."/>
        </authorList>
    </citation>
    <scope>NUCLEOTIDE SEQUENCE [LARGE SCALE GENOMIC DNA]</scope>
    <source>
        <strain evidence="1 2">KC 17139</strain>
    </source>
</reference>